<dbReference type="CTD" id="36376017"/>
<reference evidence="1 2" key="1">
    <citation type="submission" date="2014-09" db="EMBL/GenBank/DDBJ databases">
        <authorList>
            <person name="Martin A.A."/>
        </authorList>
    </citation>
    <scope>NUCLEOTIDE SEQUENCE</scope>
    <source>
        <strain evidence="2 4">ED321</strain>
        <strain evidence="1">ED321 Heterogonic</strain>
    </source>
</reference>
<evidence type="ECO:0000313" key="1">
    <source>
        <dbReference type="EMBL" id="CEF63652.1"/>
    </source>
</evidence>
<dbReference type="Proteomes" id="UP000035682">
    <property type="component" value="Unplaced"/>
</dbReference>
<accession>A0A090L1S9</accession>
<name>A0A090L1S9_STRRB</name>
<gene>
    <name evidence="1 3 4 5" type="ORF">SRAE_1000191050</name>
</gene>
<dbReference type="WBParaSite" id="SRAE_1000191050.2">
    <property type="protein sequence ID" value="SRAE_1000191050.2"/>
    <property type="gene ID" value="WBGene00258522"/>
</dbReference>
<reference evidence="3" key="2">
    <citation type="submission" date="2020-12" db="UniProtKB">
        <authorList>
            <consortium name="WormBaseParasite"/>
        </authorList>
    </citation>
    <scope>IDENTIFICATION</scope>
</reference>
<dbReference type="WBParaSite" id="SRAE_1000191050.1">
    <property type="protein sequence ID" value="SRAE_1000191050.1"/>
    <property type="gene ID" value="WBGene00258522"/>
</dbReference>
<dbReference type="GeneID" id="36376017"/>
<evidence type="ECO:0000313" key="3">
    <source>
        <dbReference type="WBParaSite" id="SRAE_1000191050.1"/>
    </source>
</evidence>
<dbReference type="EMBL" id="LN609528">
    <property type="protein sequence ID" value="CEF63652.1"/>
    <property type="molecule type" value="Genomic_DNA"/>
</dbReference>
<evidence type="ECO:0000313" key="5">
    <source>
        <dbReference type="WormBase" id="SRAE_1000191050"/>
    </source>
</evidence>
<proteinExistence type="predicted"/>
<protein>
    <submittedName>
        <fullName evidence="1 3">Uncharacterized protein</fullName>
    </submittedName>
</protein>
<dbReference type="RefSeq" id="XP_024502853.1">
    <property type="nucleotide sequence ID" value="XM_024648925.1"/>
</dbReference>
<evidence type="ECO:0000313" key="4">
    <source>
        <dbReference type="WBParaSite" id="SRAE_1000191050.2"/>
    </source>
</evidence>
<sequence length="54" mass="6643">MKWYYLGHNTRRHLLTCYYLTCAFGYPLYAALNWDKFIPRQIENIDEKLEKKNV</sequence>
<organism evidence="1">
    <name type="scientific">Strongyloides ratti</name>
    <name type="common">Parasitic roundworm</name>
    <dbReference type="NCBI Taxonomy" id="34506"/>
    <lineage>
        <taxon>Eukaryota</taxon>
        <taxon>Metazoa</taxon>
        <taxon>Ecdysozoa</taxon>
        <taxon>Nematoda</taxon>
        <taxon>Chromadorea</taxon>
        <taxon>Rhabditida</taxon>
        <taxon>Tylenchina</taxon>
        <taxon>Panagrolaimomorpha</taxon>
        <taxon>Strongyloidoidea</taxon>
        <taxon>Strongyloididae</taxon>
        <taxon>Strongyloides</taxon>
    </lineage>
</organism>
<evidence type="ECO:0000313" key="2">
    <source>
        <dbReference type="Proteomes" id="UP000035682"/>
    </source>
</evidence>
<dbReference type="AlphaFoldDB" id="A0A090L1S9"/>
<keyword evidence="2" id="KW-1185">Reference proteome</keyword>
<dbReference type="WormBase" id="SRAE_1000191050">
    <property type="protein sequence ID" value="SRP01481"/>
    <property type="gene ID" value="WBGene00258522"/>
</dbReference>